<dbReference type="Pfam" id="PF07980">
    <property type="entry name" value="SusD_RagB"/>
    <property type="match status" value="1"/>
</dbReference>
<name>A0A0C1KYS3_9BACT</name>
<accession>A0A0C1KYS3</accession>
<dbReference type="EMBL" id="JSVC01000027">
    <property type="protein sequence ID" value="KIC92852.1"/>
    <property type="molecule type" value="Genomic_DNA"/>
</dbReference>
<dbReference type="OrthoDB" id="9794888at2"/>
<keyword evidence="3 6" id="KW-0732">Signal</keyword>
<dbReference type="PROSITE" id="PS51257">
    <property type="entry name" value="PROKAR_LIPOPROTEIN"/>
    <property type="match status" value="1"/>
</dbReference>
<evidence type="ECO:0000256" key="6">
    <source>
        <dbReference type="SAM" id="SignalP"/>
    </source>
</evidence>
<gene>
    <name evidence="8" type="ORF">OI18_20760</name>
</gene>
<dbReference type="GO" id="GO:0009279">
    <property type="term" value="C:cell outer membrane"/>
    <property type="evidence" value="ECO:0007669"/>
    <property type="project" value="UniProtKB-SubCell"/>
</dbReference>
<evidence type="ECO:0000256" key="4">
    <source>
        <dbReference type="ARBA" id="ARBA00023136"/>
    </source>
</evidence>
<dbReference type="RefSeq" id="WP_039143538.1">
    <property type="nucleotide sequence ID" value="NZ_JSVC01000027.1"/>
</dbReference>
<feature type="chain" id="PRO_5002134593" description="RagB/SusD domain-containing protein" evidence="6">
    <location>
        <begin position="25"/>
        <end position="467"/>
    </location>
</feature>
<dbReference type="InterPro" id="IPR011990">
    <property type="entry name" value="TPR-like_helical_dom_sf"/>
</dbReference>
<protein>
    <recommendedName>
        <fullName evidence="7">RagB/SusD domain-containing protein</fullName>
    </recommendedName>
</protein>
<sequence>MNPVYKRCVILAAAVSLISSSCTKTEYVVNPNAPTQESVLKNASRVQINQLGVGVQSVVRNGLFSFYTWSGSIGRETVYFAQTESRYYRELQGEIPLDPAGIMYDWYNSYNQTRRRAELLLRSATETNSITDGEKKAVEGFAKTIQAYAMLNCLNMMGEVGVRTSFSDLNVPGDLLKPGCFNSYSQSLDYVKKLADDGLAALDVAGSTDFPFTMVAGWTGFATPADFKKFNRAVAARVAMYREDWLGMETALSGSFLSLNGNLKTGPYMQFSTTANDAVNPMWRSAENNSTPMLVQVNFVDEAETGDKRVFGASVPANGEAKVRMRTTPSAPPDYPLMTHEVQMYATNVSPISIIRNEELVLMYAEAKLQQDDLAAAVSTLDIIRQAYGLQVLAIARPAVIGNKVLLIDELLNQRRYSLFMEGHRWFDMRRYDKLDELPLDKPEHHVYTNFVKPQQEVDWDATNPCQ</sequence>
<dbReference type="InterPro" id="IPR012944">
    <property type="entry name" value="SusD_RagB_dom"/>
</dbReference>
<dbReference type="SUPFAM" id="SSF48452">
    <property type="entry name" value="TPR-like"/>
    <property type="match status" value="1"/>
</dbReference>
<proteinExistence type="inferred from homology"/>
<dbReference type="Proteomes" id="UP000031408">
    <property type="component" value="Unassembled WGS sequence"/>
</dbReference>
<dbReference type="Gene3D" id="1.25.40.390">
    <property type="match status" value="1"/>
</dbReference>
<keyword evidence="4" id="KW-0472">Membrane</keyword>
<comment type="subcellular location">
    <subcellularLocation>
        <location evidence="1">Cell outer membrane</location>
    </subcellularLocation>
</comment>
<keyword evidence="9" id="KW-1185">Reference proteome</keyword>
<organism evidence="8 9">
    <name type="scientific">Flavihumibacter solisilvae</name>
    <dbReference type="NCBI Taxonomy" id="1349421"/>
    <lineage>
        <taxon>Bacteria</taxon>
        <taxon>Pseudomonadati</taxon>
        <taxon>Bacteroidota</taxon>
        <taxon>Chitinophagia</taxon>
        <taxon>Chitinophagales</taxon>
        <taxon>Chitinophagaceae</taxon>
        <taxon>Flavihumibacter</taxon>
    </lineage>
</organism>
<evidence type="ECO:0000256" key="3">
    <source>
        <dbReference type="ARBA" id="ARBA00022729"/>
    </source>
</evidence>
<dbReference type="AlphaFoldDB" id="A0A0C1KYS3"/>
<evidence type="ECO:0000313" key="8">
    <source>
        <dbReference type="EMBL" id="KIC92852.1"/>
    </source>
</evidence>
<feature type="domain" description="RagB/SusD" evidence="7">
    <location>
        <begin position="341"/>
        <end position="461"/>
    </location>
</feature>
<reference evidence="8 9" key="1">
    <citation type="submission" date="2014-11" db="EMBL/GenBank/DDBJ databases">
        <title>Genome sequence of Flavihumibacter solisilvae 3-3.</title>
        <authorList>
            <person name="Zhou G."/>
            <person name="Li M."/>
            <person name="Wang G."/>
        </authorList>
    </citation>
    <scope>NUCLEOTIDE SEQUENCE [LARGE SCALE GENOMIC DNA]</scope>
    <source>
        <strain evidence="8 9">3-3</strain>
    </source>
</reference>
<keyword evidence="5" id="KW-0998">Cell outer membrane</keyword>
<feature type="signal peptide" evidence="6">
    <location>
        <begin position="1"/>
        <end position="24"/>
    </location>
</feature>
<evidence type="ECO:0000256" key="5">
    <source>
        <dbReference type="ARBA" id="ARBA00023237"/>
    </source>
</evidence>
<evidence type="ECO:0000313" key="9">
    <source>
        <dbReference type="Proteomes" id="UP000031408"/>
    </source>
</evidence>
<evidence type="ECO:0000256" key="2">
    <source>
        <dbReference type="ARBA" id="ARBA00006275"/>
    </source>
</evidence>
<evidence type="ECO:0000259" key="7">
    <source>
        <dbReference type="Pfam" id="PF07980"/>
    </source>
</evidence>
<evidence type="ECO:0000256" key="1">
    <source>
        <dbReference type="ARBA" id="ARBA00004442"/>
    </source>
</evidence>
<dbReference type="STRING" id="1349421.OI18_20760"/>
<comment type="similarity">
    <text evidence="2">Belongs to the SusD family.</text>
</comment>
<comment type="caution">
    <text evidence="8">The sequence shown here is derived from an EMBL/GenBank/DDBJ whole genome shotgun (WGS) entry which is preliminary data.</text>
</comment>